<evidence type="ECO:0000313" key="9">
    <source>
        <dbReference type="EMBL" id="MDQ0152745.1"/>
    </source>
</evidence>
<dbReference type="AlphaFoldDB" id="A0AAE3VAR4"/>
<keyword evidence="4 7" id="KW-0812">Transmembrane</keyword>
<comment type="subcellular location">
    <subcellularLocation>
        <location evidence="1">Cell membrane</location>
        <topology evidence="1">Multi-pass membrane protein</topology>
    </subcellularLocation>
</comment>
<keyword evidence="5 7" id="KW-1133">Transmembrane helix</keyword>
<dbReference type="PANTHER" id="PTHR40074">
    <property type="entry name" value="O-ACETYLTRANSFERASE WECH"/>
    <property type="match status" value="1"/>
</dbReference>
<accession>A0AAE3VAR4</accession>
<evidence type="ECO:0000256" key="7">
    <source>
        <dbReference type="SAM" id="Phobius"/>
    </source>
</evidence>
<dbReference type="InterPro" id="IPR002656">
    <property type="entry name" value="Acyl_transf_3_dom"/>
</dbReference>
<protein>
    <submittedName>
        <fullName evidence="9">Fucose 4-O-acetylase-like acetyltransferase</fullName>
    </submittedName>
</protein>
<keyword evidence="6 7" id="KW-0472">Membrane</keyword>
<feature type="transmembrane region" description="Helical" evidence="7">
    <location>
        <begin position="141"/>
        <end position="161"/>
    </location>
</feature>
<proteinExistence type="inferred from homology"/>
<gene>
    <name evidence="9" type="ORF">J2S20_001443</name>
</gene>
<dbReference type="Proteomes" id="UP001241537">
    <property type="component" value="Unassembled WGS sequence"/>
</dbReference>
<dbReference type="RefSeq" id="WP_307254600.1">
    <property type="nucleotide sequence ID" value="NZ_JAUSTO010000008.1"/>
</dbReference>
<feature type="transmembrane region" description="Helical" evidence="7">
    <location>
        <begin position="12"/>
        <end position="29"/>
    </location>
</feature>
<evidence type="ECO:0000256" key="3">
    <source>
        <dbReference type="ARBA" id="ARBA00022475"/>
    </source>
</evidence>
<feature type="transmembrane region" description="Helical" evidence="7">
    <location>
        <begin position="308"/>
        <end position="328"/>
    </location>
</feature>
<evidence type="ECO:0000256" key="4">
    <source>
        <dbReference type="ARBA" id="ARBA00022692"/>
    </source>
</evidence>
<evidence type="ECO:0000256" key="6">
    <source>
        <dbReference type="ARBA" id="ARBA00023136"/>
    </source>
</evidence>
<organism evidence="9 10">
    <name type="scientific">Moryella indoligenes</name>
    <dbReference type="NCBI Taxonomy" id="371674"/>
    <lineage>
        <taxon>Bacteria</taxon>
        <taxon>Bacillati</taxon>
        <taxon>Bacillota</taxon>
        <taxon>Clostridia</taxon>
        <taxon>Lachnospirales</taxon>
        <taxon>Lachnospiraceae</taxon>
        <taxon>Moryella</taxon>
    </lineage>
</organism>
<comment type="similarity">
    <text evidence="2">Belongs to the acyltransferase 3 family.</text>
</comment>
<dbReference type="EMBL" id="JAUSTO010000008">
    <property type="protein sequence ID" value="MDQ0152745.1"/>
    <property type="molecule type" value="Genomic_DNA"/>
</dbReference>
<evidence type="ECO:0000313" key="10">
    <source>
        <dbReference type="Proteomes" id="UP001241537"/>
    </source>
</evidence>
<dbReference type="GO" id="GO:0005886">
    <property type="term" value="C:plasma membrane"/>
    <property type="evidence" value="ECO:0007669"/>
    <property type="project" value="UniProtKB-SubCell"/>
</dbReference>
<name>A0AAE3VAR4_9FIRM</name>
<evidence type="ECO:0000259" key="8">
    <source>
        <dbReference type="Pfam" id="PF01757"/>
    </source>
</evidence>
<sequence length="344" mass="39232">MSEEHFWDHVGWVSFVYTLLVICAHSYNAELFLGGAGPYHFVGRAERVIGSSIAQVAVPGFFMLSALLFFRDFELSDTLKKWKRRVRSLLIPYLLWNSLYYLGYVIASRIPGLSRVVGKGVVPLNLRQLTRAVFLYDYNYGFWYVFQLLLLVLLSPLVYLCARSLRGYLLTAVPLSVVIALRLNPTALNSDALLYYLTAARMAIVCRERGRRNILLPPPGRERMPVFLFISALLWQFVALRTGNDLPLVFCRMSGAASLWWLCSCISLPRPPELVRETFLIYALHFAPVRLITKLADSIWHGRTAVSLTLYLLMPGFIVLLAFVVQLIGKKYVPFLYRCFTGGR</sequence>
<dbReference type="Pfam" id="PF01757">
    <property type="entry name" value="Acyl_transf_3"/>
    <property type="match status" value="1"/>
</dbReference>
<dbReference type="GO" id="GO:0016413">
    <property type="term" value="F:O-acetyltransferase activity"/>
    <property type="evidence" value="ECO:0007669"/>
    <property type="project" value="TreeGrafter"/>
</dbReference>
<dbReference type="GO" id="GO:0009246">
    <property type="term" value="P:enterobacterial common antigen biosynthetic process"/>
    <property type="evidence" value="ECO:0007669"/>
    <property type="project" value="TreeGrafter"/>
</dbReference>
<comment type="caution">
    <text evidence="9">The sequence shown here is derived from an EMBL/GenBank/DDBJ whole genome shotgun (WGS) entry which is preliminary data.</text>
</comment>
<feature type="transmembrane region" description="Helical" evidence="7">
    <location>
        <begin position="90"/>
        <end position="107"/>
    </location>
</feature>
<evidence type="ECO:0000256" key="1">
    <source>
        <dbReference type="ARBA" id="ARBA00004651"/>
    </source>
</evidence>
<keyword evidence="10" id="KW-1185">Reference proteome</keyword>
<reference evidence="9" key="1">
    <citation type="submission" date="2023-07" db="EMBL/GenBank/DDBJ databases">
        <title>Genomic Encyclopedia of Type Strains, Phase IV (KMG-IV): sequencing the most valuable type-strain genomes for metagenomic binning, comparative biology and taxonomic classification.</title>
        <authorList>
            <person name="Goeker M."/>
        </authorList>
    </citation>
    <scope>NUCLEOTIDE SEQUENCE</scope>
    <source>
        <strain evidence="9">DSM 19659</strain>
    </source>
</reference>
<evidence type="ECO:0000256" key="2">
    <source>
        <dbReference type="ARBA" id="ARBA00007400"/>
    </source>
</evidence>
<evidence type="ECO:0000256" key="5">
    <source>
        <dbReference type="ARBA" id="ARBA00022989"/>
    </source>
</evidence>
<feature type="transmembrane region" description="Helical" evidence="7">
    <location>
        <begin position="49"/>
        <end position="70"/>
    </location>
</feature>
<feature type="domain" description="Acyltransferase 3" evidence="8">
    <location>
        <begin position="18"/>
        <end position="324"/>
    </location>
</feature>
<keyword evidence="3" id="KW-1003">Cell membrane</keyword>
<dbReference type="PANTHER" id="PTHR40074:SF2">
    <property type="entry name" value="O-ACETYLTRANSFERASE WECH"/>
    <property type="match status" value="1"/>
</dbReference>